<organism evidence="3 4">
    <name type="scientific">Streptomyces lucensis JCM 4490</name>
    <dbReference type="NCBI Taxonomy" id="1306176"/>
    <lineage>
        <taxon>Bacteria</taxon>
        <taxon>Bacillati</taxon>
        <taxon>Actinomycetota</taxon>
        <taxon>Actinomycetes</taxon>
        <taxon>Kitasatosporales</taxon>
        <taxon>Streptomycetaceae</taxon>
        <taxon>Streptomyces</taxon>
    </lineage>
</organism>
<dbReference type="EMBL" id="BMUE01000007">
    <property type="protein sequence ID" value="GGW55669.1"/>
    <property type="molecule type" value="Genomic_DNA"/>
</dbReference>
<evidence type="ECO:0000259" key="2">
    <source>
        <dbReference type="Pfam" id="PF01471"/>
    </source>
</evidence>
<gene>
    <name evidence="3" type="ORF">GCM10010503_35950</name>
</gene>
<dbReference type="Pfam" id="PF01471">
    <property type="entry name" value="PG_binding_1"/>
    <property type="match status" value="1"/>
</dbReference>
<keyword evidence="4" id="KW-1185">Reference proteome</keyword>
<evidence type="ECO:0000256" key="1">
    <source>
        <dbReference type="SAM" id="SignalP"/>
    </source>
</evidence>
<dbReference type="PROSITE" id="PS51318">
    <property type="entry name" value="TAT"/>
    <property type="match status" value="1"/>
</dbReference>
<dbReference type="InterPro" id="IPR002477">
    <property type="entry name" value="Peptidoglycan-bd-like"/>
</dbReference>
<sequence>MSMILRRRAGLVVSAFALGAAAVAAGPAIASPASVPAAPTSESACPYDRAHPNLYPGDTGKAVTHAQCLLNIYGRHLQEDGQFGAATKAAVIWAQGRCHITTDGIVGPKTWDCLHPDKSPNP</sequence>
<proteinExistence type="predicted"/>
<accession>A0A918J8J8</accession>
<dbReference type="AlphaFoldDB" id="A0A918J8J8"/>
<dbReference type="Proteomes" id="UP000620224">
    <property type="component" value="Unassembled WGS sequence"/>
</dbReference>
<dbReference type="InterPro" id="IPR036366">
    <property type="entry name" value="PGBDSf"/>
</dbReference>
<evidence type="ECO:0000313" key="4">
    <source>
        <dbReference type="Proteomes" id="UP000620224"/>
    </source>
</evidence>
<feature type="domain" description="Peptidoglycan binding-like" evidence="2">
    <location>
        <begin position="59"/>
        <end position="114"/>
    </location>
</feature>
<feature type="signal peptide" evidence="1">
    <location>
        <begin position="1"/>
        <end position="30"/>
    </location>
</feature>
<dbReference type="RefSeq" id="WP_190016360.1">
    <property type="nucleotide sequence ID" value="NZ_BMUE01000007.1"/>
</dbReference>
<feature type="chain" id="PRO_5037249163" description="Peptidoglycan binding-like domain-containing protein" evidence="1">
    <location>
        <begin position="31"/>
        <end position="122"/>
    </location>
</feature>
<dbReference type="Gene3D" id="1.10.101.10">
    <property type="entry name" value="PGBD-like superfamily/PGBD"/>
    <property type="match status" value="1"/>
</dbReference>
<protein>
    <recommendedName>
        <fullName evidence="2">Peptidoglycan binding-like domain-containing protein</fullName>
    </recommendedName>
</protein>
<name>A0A918J8J8_9ACTN</name>
<dbReference type="InterPro" id="IPR006311">
    <property type="entry name" value="TAT_signal"/>
</dbReference>
<reference evidence="3" key="1">
    <citation type="journal article" date="2014" name="Int. J. Syst. Evol. Microbiol.">
        <title>Complete genome sequence of Corynebacterium casei LMG S-19264T (=DSM 44701T), isolated from a smear-ripened cheese.</title>
        <authorList>
            <consortium name="US DOE Joint Genome Institute (JGI-PGF)"/>
            <person name="Walter F."/>
            <person name="Albersmeier A."/>
            <person name="Kalinowski J."/>
            <person name="Ruckert C."/>
        </authorList>
    </citation>
    <scope>NUCLEOTIDE SEQUENCE</scope>
    <source>
        <strain evidence="3">JCM 4490</strain>
    </source>
</reference>
<evidence type="ECO:0000313" key="3">
    <source>
        <dbReference type="EMBL" id="GGW55669.1"/>
    </source>
</evidence>
<reference evidence="3" key="2">
    <citation type="submission" date="2020-09" db="EMBL/GenBank/DDBJ databases">
        <authorList>
            <person name="Sun Q."/>
            <person name="Ohkuma M."/>
        </authorList>
    </citation>
    <scope>NUCLEOTIDE SEQUENCE</scope>
    <source>
        <strain evidence="3">JCM 4490</strain>
    </source>
</reference>
<keyword evidence="1" id="KW-0732">Signal</keyword>
<dbReference type="SUPFAM" id="SSF47090">
    <property type="entry name" value="PGBD-like"/>
    <property type="match status" value="1"/>
</dbReference>
<comment type="caution">
    <text evidence="3">The sequence shown here is derived from an EMBL/GenBank/DDBJ whole genome shotgun (WGS) entry which is preliminary data.</text>
</comment>
<dbReference type="InterPro" id="IPR036365">
    <property type="entry name" value="PGBD-like_sf"/>
</dbReference>